<proteinExistence type="predicted"/>
<sequence>MVRSAWNSVNLTGGRVTGQARLGLVEDCRCVVEMARAAVAECVMSSGPLSVVAATLVNTSIKLSGLDKLVPTFERGNVVNGCLHRRPASEELFARLTTGRTQVGFFPTILPRAQLTALPQS</sequence>
<dbReference type="AlphaFoldDB" id="W2MHT9"/>
<organism evidence="1">
    <name type="scientific">Phytophthora nicotianae</name>
    <name type="common">Potato buckeye rot agent</name>
    <name type="synonym">Phytophthora parasitica</name>
    <dbReference type="NCBI Taxonomy" id="4792"/>
    <lineage>
        <taxon>Eukaryota</taxon>
        <taxon>Sar</taxon>
        <taxon>Stramenopiles</taxon>
        <taxon>Oomycota</taxon>
        <taxon>Peronosporomycetes</taxon>
        <taxon>Peronosporales</taxon>
        <taxon>Peronosporaceae</taxon>
        <taxon>Phytophthora</taxon>
    </lineage>
</organism>
<dbReference type="EMBL" id="KI695659">
    <property type="protein sequence ID" value="ETM35054.1"/>
    <property type="molecule type" value="Genomic_DNA"/>
</dbReference>
<reference evidence="1" key="1">
    <citation type="submission" date="2013-11" db="EMBL/GenBank/DDBJ databases">
        <title>The Genome Sequence of Phytophthora parasitica IAC_01/95.</title>
        <authorList>
            <consortium name="The Broad Institute Genomics Platform"/>
            <person name="Russ C."/>
            <person name="Tyler B."/>
            <person name="Panabieres F."/>
            <person name="Shan W."/>
            <person name="Tripathy S."/>
            <person name="Grunwald N."/>
            <person name="Machado M."/>
            <person name="Johnson C.S."/>
            <person name="Arredondo F."/>
            <person name="Hong C."/>
            <person name="Coffey M."/>
            <person name="Young S.K."/>
            <person name="Zeng Q."/>
            <person name="Gargeya S."/>
            <person name="Fitzgerald M."/>
            <person name="Abouelleil A."/>
            <person name="Alvarado L."/>
            <person name="Chapman S.B."/>
            <person name="Gainer-Dewar J."/>
            <person name="Goldberg J."/>
            <person name="Griggs A."/>
            <person name="Gujja S."/>
            <person name="Hansen M."/>
            <person name="Howarth C."/>
            <person name="Imamovic A."/>
            <person name="Ireland A."/>
            <person name="Larimer J."/>
            <person name="McCowan C."/>
            <person name="Murphy C."/>
            <person name="Pearson M."/>
            <person name="Poon T.W."/>
            <person name="Priest M."/>
            <person name="Roberts A."/>
            <person name="Saif S."/>
            <person name="Shea T."/>
            <person name="Sykes S."/>
            <person name="Wortman J."/>
            <person name="Nusbaum C."/>
            <person name="Birren B."/>
        </authorList>
    </citation>
    <scope>NUCLEOTIDE SEQUENCE [LARGE SCALE GENOMIC DNA]</scope>
    <source>
        <strain evidence="1">IAC_01/95</strain>
    </source>
</reference>
<gene>
    <name evidence="1" type="ORF">L914_17986</name>
</gene>
<name>W2MHT9_PHYNI</name>
<evidence type="ECO:0000313" key="1">
    <source>
        <dbReference type="EMBL" id="ETM35054.1"/>
    </source>
</evidence>
<dbReference type="Proteomes" id="UP000054532">
    <property type="component" value="Unassembled WGS sequence"/>
</dbReference>
<protein>
    <submittedName>
        <fullName evidence="1">Uncharacterized protein</fullName>
    </submittedName>
</protein>
<accession>W2MHT9</accession>